<reference evidence="4" key="1">
    <citation type="submission" date="2019-09" db="EMBL/GenBank/DDBJ databases">
        <title>Mumia zhuanghuii sp. nov. isolated from the intestinal contents of plateau pika (Ochotona curzoniae) in the Qinghai-Tibet plateau of China.</title>
        <authorList>
            <person name="Tian Z."/>
        </authorList>
    </citation>
    <scope>NUCLEOTIDE SEQUENCE [LARGE SCALE GENOMIC DNA]</scope>
    <source>
        <strain evidence="4">DSM 25564</strain>
    </source>
</reference>
<dbReference type="Proteomes" id="UP000327039">
    <property type="component" value="Unassembled WGS sequence"/>
</dbReference>
<evidence type="ECO:0000313" key="4">
    <source>
        <dbReference type="Proteomes" id="UP000327039"/>
    </source>
</evidence>
<feature type="domain" description="Solute-binding protein family 3/N-terminal" evidence="2">
    <location>
        <begin position="59"/>
        <end position="127"/>
    </location>
</feature>
<dbReference type="Gene3D" id="3.40.190.10">
    <property type="entry name" value="Periplasmic binding protein-like II"/>
    <property type="match status" value="1"/>
</dbReference>
<dbReference type="EMBL" id="VYRZ01000001">
    <property type="protein sequence ID" value="KAA9089310.1"/>
    <property type="molecule type" value="Genomic_DNA"/>
</dbReference>
<dbReference type="SUPFAM" id="SSF53850">
    <property type="entry name" value="Periplasmic binding protein-like II"/>
    <property type="match status" value="1"/>
</dbReference>
<evidence type="ECO:0000313" key="3">
    <source>
        <dbReference type="EMBL" id="KAA9089310.1"/>
    </source>
</evidence>
<dbReference type="AlphaFoldDB" id="A0A5J5IXM2"/>
<evidence type="ECO:0000259" key="2">
    <source>
        <dbReference type="Pfam" id="PF00497"/>
    </source>
</evidence>
<accession>A0A5J5IXM2</accession>
<protein>
    <submittedName>
        <fullName evidence="3">Transporter substrate-binding domain-containing protein</fullName>
    </submittedName>
</protein>
<proteinExistence type="predicted"/>
<organism evidence="3 4">
    <name type="scientific">Microbacterium radiodurans</name>
    <dbReference type="NCBI Taxonomy" id="661398"/>
    <lineage>
        <taxon>Bacteria</taxon>
        <taxon>Bacillati</taxon>
        <taxon>Actinomycetota</taxon>
        <taxon>Actinomycetes</taxon>
        <taxon>Micrococcales</taxon>
        <taxon>Microbacteriaceae</taxon>
        <taxon>Microbacterium</taxon>
    </lineage>
</organism>
<dbReference type="OrthoDB" id="6150901at2"/>
<keyword evidence="1" id="KW-0732">Signal</keyword>
<name>A0A5J5IXM2_9MICO</name>
<evidence type="ECO:0000256" key="1">
    <source>
        <dbReference type="SAM" id="SignalP"/>
    </source>
</evidence>
<feature type="signal peptide" evidence="1">
    <location>
        <begin position="1"/>
        <end position="24"/>
    </location>
</feature>
<dbReference type="Pfam" id="PF00497">
    <property type="entry name" value="SBP_bac_3"/>
    <property type="match status" value="1"/>
</dbReference>
<dbReference type="PROSITE" id="PS51257">
    <property type="entry name" value="PROKAR_LIPOPROTEIN"/>
    <property type="match status" value="1"/>
</dbReference>
<feature type="chain" id="PRO_5039101548" evidence="1">
    <location>
        <begin position="25"/>
        <end position="165"/>
    </location>
</feature>
<gene>
    <name evidence="3" type="ORF">F6B42_02160</name>
</gene>
<dbReference type="InterPro" id="IPR001638">
    <property type="entry name" value="Solute-binding_3/MltF_N"/>
</dbReference>
<keyword evidence="4" id="KW-1185">Reference proteome</keyword>
<sequence length="165" mass="16961">MSRSARSRPAVLAALVLATATLSGCGLSIPTDPSGTLAAVEGGTLRAGVTPNGDFVEVSGDTPRGIEVDAIRAFADSLDAEVEWTVGSEEALVRELENGGLDLIAGGLTDQTPWTDKAGVTRPYAEATAKDGSTLKLVMLAPLGENAFLSRLETFLSERSTAGAL</sequence>
<comment type="caution">
    <text evidence="3">The sequence shown here is derived from an EMBL/GenBank/DDBJ whole genome shotgun (WGS) entry which is preliminary data.</text>
</comment>
<dbReference type="RefSeq" id="WP_150417942.1">
    <property type="nucleotide sequence ID" value="NZ_VYRZ01000001.1"/>
</dbReference>